<dbReference type="AlphaFoldDB" id="A0A9D1U2W3"/>
<name>A0A9D1U2W3_9LACO</name>
<dbReference type="GO" id="GO:0016462">
    <property type="term" value="F:pyrophosphatase activity"/>
    <property type="evidence" value="ECO:0007669"/>
    <property type="project" value="TreeGrafter"/>
</dbReference>
<dbReference type="InterPro" id="IPR043129">
    <property type="entry name" value="ATPase_NBD"/>
</dbReference>
<organism evidence="3 4">
    <name type="scientific">Candidatus Limosilactobacillus merdipullorum</name>
    <dbReference type="NCBI Taxonomy" id="2838653"/>
    <lineage>
        <taxon>Bacteria</taxon>
        <taxon>Bacillati</taxon>
        <taxon>Bacillota</taxon>
        <taxon>Bacilli</taxon>
        <taxon>Lactobacillales</taxon>
        <taxon>Lactobacillaceae</taxon>
        <taxon>Limosilactobacillus</taxon>
    </lineage>
</organism>
<dbReference type="Pfam" id="PF02541">
    <property type="entry name" value="Ppx-GppA"/>
    <property type="match status" value="1"/>
</dbReference>
<dbReference type="EMBL" id="DXGK01000041">
    <property type="protein sequence ID" value="HIW70198.1"/>
    <property type="molecule type" value="Genomic_DNA"/>
</dbReference>
<reference evidence="3" key="2">
    <citation type="submission" date="2021-04" db="EMBL/GenBank/DDBJ databases">
        <authorList>
            <person name="Gilroy R."/>
        </authorList>
    </citation>
    <scope>NUCLEOTIDE SEQUENCE</scope>
    <source>
        <strain evidence="3">ChiHejej3B27-2180</strain>
    </source>
</reference>
<accession>A0A9D1U2W3</accession>
<evidence type="ECO:0000259" key="2">
    <source>
        <dbReference type="Pfam" id="PF02541"/>
    </source>
</evidence>
<dbReference type="SUPFAM" id="SSF53067">
    <property type="entry name" value="Actin-like ATPase domain"/>
    <property type="match status" value="2"/>
</dbReference>
<evidence type="ECO:0000256" key="1">
    <source>
        <dbReference type="ARBA" id="ARBA00007125"/>
    </source>
</evidence>
<dbReference type="Gene3D" id="3.30.420.40">
    <property type="match status" value="1"/>
</dbReference>
<protein>
    <submittedName>
        <fullName evidence="3">Ppx/GppA family phosphatase</fullName>
    </submittedName>
</protein>
<feature type="domain" description="Ppx/GppA phosphatase N-terminal" evidence="2">
    <location>
        <begin position="23"/>
        <end position="303"/>
    </location>
</feature>
<dbReference type="PANTHER" id="PTHR30005:SF0">
    <property type="entry name" value="RETROGRADE REGULATION PROTEIN 2"/>
    <property type="match status" value="1"/>
</dbReference>
<dbReference type="InterPro" id="IPR050273">
    <property type="entry name" value="GppA/Ppx_hydrolase"/>
</dbReference>
<dbReference type="Gene3D" id="3.30.420.150">
    <property type="entry name" value="Exopolyphosphatase. Domain 2"/>
    <property type="match status" value="1"/>
</dbReference>
<proteinExistence type="inferred from homology"/>
<dbReference type="CDD" id="cd24052">
    <property type="entry name" value="ASKHA_NBD_HpPPX-GppA-like"/>
    <property type="match status" value="1"/>
</dbReference>
<comment type="caution">
    <text evidence="3">The sequence shown here is derived from an EMBL/GenBank/DDBJ whole genome shotgun (WGS) entry which is preliminary data.</text>
</comment>
<dbReference type="Proteomes" id="UP000886878">
    <property type="component" value="Unassembled WGS sequence"/>
</dbReference>
<dbReference type="PANTHER" id="PTHR30005">
    <property type="entry name" value="EXOPOLYPHOSPHATASE"/>
    <property type="match status" value="1"/>
</dbReference>
<sequence>MTNLAIIDLGSNSVRLKINQIMDDGQTKLLRYEKEYVRLSEDMGPEKLLKAVPIERTIKQLSRFMDICRQIPNVQLITTATAAVRQAVNQAEFIDRVKREIGLDIHVISGTHEAFLDYLGVSQTLPIKNGLIIDTGGASMELILVDDGYAEETVSLPMGSVLLSQQYHLDDRIEAENLYDAIIHVDEVLSGQRWLNRARHLRVVALGGSNRALAKMYRWQQLDEGGNVPPVHGLTMSTTDAFRLMHQLIATDRAGRSGIRGVAAARADVIVGGLLPVMALLRQLHMKQLMFSSNGLREGLLFQYQAGEVNPEMIQRLALE</sequence>
<comment type="similarity">
    <text evidence="1">Belongs to the GppA/Ppx family.</text>
</comment>
<evidence type="ECO:0000313" key="4">
    <source>
        <dbReference type="Proteomes" id="UP000886878"/>
    </source>
</evidence>
<gene>
    <name evidence="3" type="ORF">H9876_02280</name>
</gene>
<evidence type="ECO:0000313" key="3">
    <source>
        <dbReference type="EMBL" id="HIW70198.1"/>
    </source>
</evidence>
<reference evidence="3" key="1">
    <citation type="journal article" date="2021" name="PeerJ">
        <title>Extensive microbial diversity within the chicken gut microbiome revealed by metagenomics and culture.</title>
        <authorList>
            <person name="Gilroy R."/>
            <person name="Ravi A."/>
            <person name="Getino M."/>
            <person name="Pursley I."/>
            <person name="Horton D.L."/>
            <person name="Alikhan N.F."/>
            <person name="Baker D."/>
            <person name="Gharbi K."/>
            <person name="Hall N."/>
            <person name="Watson M."/>
            <person name="Adriaenssens E.M."/>
            <person name="Foster-Nyarko E."/>
            <person name="Jarju S."/>
            <person name="Secka A."/>
            <person name="Antonio M."/>
            <person name="Oren A."/>
            <person name="Chaudhuri R.R."/>
            <person name="La Ragione R."/>
            <person name="Hildebrand F."/>
            <person name="Pallen M.J."/>
        </authorList>
    </citation>
    <scope>NUCLEOTIDE SEQUENCE</scope>
    <source>
        <strain evidence="3">ChiHejej3B27-2180</strain>
    </source>
</reference>
<dbReference type="InterPro" id="IPR003695">
    <property type="entry name" value="Ppx_GppA_N"/>
</dbReference>